<dbReference type="Proteomes" id="UP001165124">
    <property type="component" value="Unassembled WGS sequence"/>
</dbReference>
<keyword evidence="2" id="KW-1185">Reference proteome</keyword>
<protein>
    <submittedName>
        <fullName evidence="1">Uncharacterized protein</fullName>
    </submittedName>
</protein>
<evidence type="ECO:0000313" key="2">
    <source>
        <dbReference type="Proteomes" id="UP001165124"/>
    </source>
</evidence>
<name>A0A9W6PU02_9ACTN</name>
<dbReference type="AlphaFoldDB" id="A0A9W6PU02"/>
<evidence type="ECO:0000313" key="1">
    <source>
        <dbReference type="EMBL" id="GLW64484.1"/>
    </source>
</evidence>
<reference evidence="1" key="1">
    <citation type="submission" date="2023-02" db="EMBL/GenBank/DDBJ databases">
        <title>Actinomadura rubrobrunea NBRC 14622.</title>
        <authorList>
            <person name="Ichikawa N."/>
            <person name="Sato H."/>
            <person name="Tonouchi N."/>
        </authorList>
    </citation>
    <scope>NUCLEOTIDE SEQUENCE</scope>
    <source>
        <strain evidence="1">NBRC 14622</strain>
    </source>
</reference>
<organism evidence="1 2">
    <name type="scientific">Actinomadura rubrobrunea</name>
    <dbReference type="NCBI Taxonomy" id="115335"/>
    <lineage>
        <taxon>Bacteria</taxon>
        <taxon>Bacillati</taxon>
        <taxon>Actinomycetota</taxon>
        <taxon>Actinomycetes</taxon>
        <taxon>Streptosporangiales</taxon>
        <taxon>Thermomonosporaceae</taxon>
        <taxon>Actinomadura</taxon>
    </lineage>
</organism>
<gene>
    <name evidence="1" type="ORF">Arub01_27280</name>
</gene>
<accession>A0A9W6PU02</accession>
<dbReference type="EMBL" id="BSRZ01000005">
    <property type="protein sequence ID" value="GLW64484.1"/>
    <property type="molecule type" value="Genomic_DNA"/>
</dbReference>
<proteinExistence type="predicted"/>
<comment type="caution">
    <text evidence="1">The sequence shown here is derived from an EMBL/GenBank/DDBJ whole genome shotgun (WGS) entry which is preliminary data.</text>
</comment>
<sequence length="103" mass="11385">MRVARDWCGSGGNGTVVTEASRRGPLACRTNAYKSLRPGQHSYTSAWHDTDAFGVSGGCRMAVQWNLDGQESGPIKYYAPPRGTNYWVKVSNIYDIDIESYTC</sequence>